<reference evidence="3" key="1">
    <citation type="journal article" date="2019" name="Int. J. Syst. Evol. Microbiol.">
        <title>The Global Catalogue of Microorganisms (GCM) 10K type strain sequencing project: providing services to taxonomists for standard genome sequencing and annotation.</title>
        <authorList>
            <consortium name="The Broad Institute Genomics Platform"/>
            <consortium name="The Broad Institute Genome Sequencing Center for Infectious Disease"/>
            <person name="Wu L."/>
            <person name="Ma J."/>
        </authorList>
    </citation>
    <scope>NUCLEOTIDE SEQUENCE [LARGE SCALE GENOMIC DNA]</scope>
    <source>
        <strain evidence="3">JCM 18303</strain>
    </source>
</reference>
<dbReference type="Proteomes" id="UP001428817">
    <property type="component" value="Unassembled WGS sequence"/>
</dbReference>
<accession>A0ABP9Q1W7</accession>
<dbReference type="InterPro" id="IPR049244">
    <property type="entry name" value="DUF6879"/>
</dbReference>
<organism evidence="2 3">
    <name type="scientific">Pseudonocardia eucalypti</name>
    <dbReference type="NCBI Taxonomy" id="648755"/>
    <lineage>
        <taxon>Bacteria</taxon>
        <taxon>Bacillati</taxon>
        <taxon>Actinomycetota</taxon>
        <taxon>Actinomycetes</taxon>
        <taxon>Pseudonocardiales</taxon>
        <taxon>Pseudonocardiaceae</taxon>
        <taxon>Pseudonocardia</taxon>
    </lineage>
</organism>
<evidence type="ECO:0000313" key="2">
    <source>
        <dbReference type="EMBL" id="GAA5155850.1"/>
    </source>
</evidence>
<keyword evidence="3" id="KW-1185">Reference proteome</keyword>
<comment type="caution">
    <text evidence="2">The sequence shown here is derived from an EMBL/GenBank/DDBJ whole genome shotgun (WGS) entry which is preliminary data.</text>
</comment>
<evidence type="ECO:0000313" key="3">
    <source>
        <dbReference type="Proteomes" id="UP001428817"/>
    </source>
</evidence>
<sequence>MEARDTYDASYENESLRKFLAGEPDDLPWLQTWLDMIREAASEGRRFARVRVVTVPLTDYSRFGAWCAQFTNGAGEDIRYLERERARAAQVPEHDYWLFDSRKLVRMHFDDQDAFLGGEIIEDPTVIVQHNYWRDAAWHHAVRRDDFANEQGVGRLERP</sequence>
<feature type="domain" description="DUF6879" evidence="1">
    <location>
        <begin position="1"/>
        <end position="148"/>
    </location>
</feature>
<evidence type="ECO:0000259" key="1">
    <source>
        <dbReference type="Pfam" id="PF21806"/>
    </source>
</evidence>
<protein>
    <recommendedName>
        <fullName evidence="1">DUF6879 domain-containing protein</fullName>
    </recommendedName>
</protein>
<name>A0ABP9Q1W7_9PSEU</name>
<gene>
    <name evidence="2" type="ORF">GCM10023321_30220</name>
</gene>
<dbReference type="Pfam" id="PF21806">
    <property type="entry name" value="DUF6879"/>
    <property type="match status" value="1"/>
</dbReference>
<dbReference type="EMBL" id="BAABJP010000010">
    <property type="protein sequence ID" value="GAA5155850.1"/>
    <property type="molecule type" value="Genomic_DNA"/>
</dbReference>
<proteinExistence type="predicted"/>